<evidence type="ECO:0000313" key="2">
    <source>
        <dbReference type="Proteomes" id="UP000004506"/>
    </source>
</evidence>
<dbReference type="Proteomes" id="UP000004506">
    <property type="component" value="Unassembled WGS sequence"/>
</dbReference>
<comment type="caution">
    <text evidence="1">The sequence shown here is derived from an EMBL/GenBank/DDBJ whole genome shotgun (WGS) entry which is preliminary data.</text>
</comment>
<accession>A0AA86YUM1</accession>
<name>A0AA86YUM1_PROST</name>
<proteinExistence type="predicted"/>
<reference evidence="2" key="1">
    <citation type="submission" date="2008-04" db="EMBL/GenBank/DDBJ databases">
        <title>Draft genome sequence of Providencia stuartii (ATCC 25827).</title>
        <authorList>
            <person name="Sudarsanam P."/>
            <person name="Ley R."/>
            <person name="Guruge J."/>
            <person name="Turnbaugh P.J."/>
            <person name="Mahowald M."/>
            <person name="Liep D."/>
            <person name="Gordon J."/>
        </authorList>
    </citation>
    <scope>NUCLEOTIDE SEQUENCE [LARGE SCALE GENOMIC DNA]</scope>
    <source>
        <strain evidence="2">ATCC 25827</strain>
    </source>
</reference>
<dbReference type="EMBL" id="ABJD02000101">
    <property type="protein sequence ID" value="EDU60491.1"/>
    <property type="molecule type" value="Genomic_DNA"/>
</dbReference>
<dbReference type="AlphaFoldDB" id="A0AA86YUM1"/>
<organism evidence="1 2">
    <name type="scientific">Providencia stuartii ATCC 25827</name>
    <dbReference type="NCBI Taxonomy" id="471874"/>
    <lineage>
        <taxon>Bacteria</taxon>
        <taxon>Pseudomonadati</taxon>
        <taxon>Pseudomonadota</taxon>
        <taxon>Gammaproteobacteria</taxon>
        <taxon>Enterobacterales</taxon>
        <taxon>Morganellaceae</taxon>
        <taxon>Providencia</taxon>
    </lineage>
</organism>
<protein>
    <submittedName>
        <fullName evidence="1">Uncharacterized protein</fullName>
    </submittedName>
</protein>
<reference evidence="1 2" key="3">
    <citation type="submission" date="2008-05" db="EMBL/GenBank/DDBJ databases">
        <authorList>
            <person name="Fulton L."/>
            <person name="Clifton S."/>
            <person name="Fulton B."/>
            <person name="Xu J."/>
            <person name="Minx P."/>
            <person name="Pepin K.H."/>
            <person name="Johnson M."/>
            <person name="Thiruvilangam P."/>
            <person name="Bhonagiri V."/>
            <person name="Nash W.E."/>
            <person name="Mardis E.R."/>
            <person name="Wilson R.K."/>
        </authorList>
    </citation>
    <scope>NUCLEOTIDE SEQUENCE [LARGE SCALE GENOMIC DNA]</scope>
    <source>
        <strain evidence="1 2">ATCC 25827</strain>
    </source>
</reference>
<sequence length="48" mass="5833">MFSFSYNFVYYLYFLFFAITENSADPAWYSGLPIIKYHCCYFNLFNIS</sequence>
<evidence type="ECO:0000313" key="1">
    <source>
        <dbReference type="EMBL" id="EDU60491.1"/>
    </source>
</evidence>
<reference evidence="2" key="2">
    <citation type="submission" date="2008-04" db="EMBL/GenBank/DDBJ databases">
        <title>Draft genome sequence of Providencia stuartii(ATCC 25827).</title>
        <authorList>
            <person name="Sudarsanam P."/>
            <person name="Ley R."/>
            <person name="Guruge J."/>
            <person name="Turnbaugh P.J."/>
            <person name="Mahowald M."/>
            <person name="Liep D."/>
            <person name="Gordon J."/>
        </authorList>
    </citation>
    <scope>NUCLEOTIDE SEQUENCE [LARGE SCALE GENOMIC DNA]</scope>
    <source>
        <strain evidence="2">ATCC 25827</strain>
    </source>
</reference>
<gene>
    <name evidence="1" type="ORF">PROSTU_03698</name>
</gene>